<dbReference type="SUPFAM" id="SSF57302">
    <property type="entry name" value="Snake toxin-like"/>
    <property type="match status" value="1"/>
</dbReference>
<proteinExistence type="predicted"/>
<dbReference type="SMART" id="SM00134">
    <property type="entry name" value="LU"/>
    <property type="match status" value="1"/>
</dbReference>
<dbReference type="InterPro" id="IPR016054">
    <property type="entry name" value="LY6_UPA_recep-like"/>
</dbReference>
<dbReference type="PANTHER" id="PTHR10036">
    <property type="entry name" value="CD59 GLYCOPROTEIN"/>
    <property type="match status" value="1"/>
</dbReference>
<keyword evidence="1" id="KW-0732">Signal</keyword>
<keyword evidence="2" id="KW-1015">Disulfide bond</keyword>
<feature type="non-terminal residue" evidence="4">
    <location>
        <position position="1"/>
    </location>
</feature>
<dbReference type="InterPro" id="IPR045860">
    <property type="entry name" value="Snake_toxin-like_sf"/>
</dbReference>
<dbReference type="Pfam" id="PF00021">
    <property type="entry name" value="UPAR_LY6"/>
    <property type="match status" value="1"/>
</dbReference>
<sequence>GPPCVRLHIAGVICAISSMARSGASVPIRMPPPCTSAGHIRSLERKKIPLVLKEVLHITAPLNGLLTLKRAYSSDLLLWFAGHAIKCYQCQSPKSWDTCVPGNNKACASPLNSCVKFKIEGELGGLNVKYFYKGCALKKSCNQDGCKVVAQLLKMKLTTCDVDCCETDLCNGAKVPMVSSFLFLACALVANFR</sequence>
<keyword evidence="5" id="KW-1185">Reference proteome</keyword>
<gene>
    <name evidence="4" type="ORF">PEVE_00006298</name>
</gene>
<accession>A0ABN8QNL3</accession>
<reference evidence="4 5" key="1">
    <citation type="submission" date="2022-05" db="EMBL/GenBank/DDBJ databases">
        <authorList>
            <consortium name="Genoscope - CEA"/>
            <person name="William W."/>
        </authorList>
    </citation>
    <scope>NUCLEOTIDE SEQUENCE [LARGE SCALE GENOMIC DNA]</scope>
</reference>
<dbReference type="CDD" id="cd00117">
    <property type="entry name" value="TFP"/>
    <property type="match status" value="1"/>
</dbReference>
<organism evidence="4 5">
    <name type="scientific">Porites evermanni</name>
    <dbReference type="NCBI Taxonomy" id="104178"/>
    <lineage>
        <taxon>Eukaryota</taxon>
        <taxon>Metazoa</taxon>
        <taxon>Cnidaria</taxon>
        <taxon>Anthozoa</taxon>
        <taxon>Hexacorallia</taxon>
        <taxon>Scleractinia</taxon>
        <taxon>Fungiina</taxon>
        <taxon>Poritidae</taxon>
        <taxon>Porites</taxon>
    </lineage>
</organism>
<evidence type="ECO:0000313" key="4">
    <source>
        <dbReference type="EMBL" id="CAH3167856.1"/>
    </source>
</evidence>
<feature type="domain" description="UPAR/Ly6" evidence="3">
    <location>
        <begin position="85"/>
        <end position="179"/>
    </location>
</feature>
<dbReference type="Gene3D" id="2.10.60.10">
    <property type="entry name" value="CD59"/>
    <property type="match status" value="1"/>
</dbReference>
<evidence type="ECO:0000256" key="2">
    <source>
        <dbReference type="ARBA" id="ARBA00023157"/>
    </source>
</evidence>
<dbReference type="Proteomes" id="UP001159427">
    <property type="component" value="Unassembled WGS sequence"/>
</dbReference>
<dbReference type="EMBL" id="CALNXI010001402">
    <property type="protein sequence ID" value="CAH3167856.1"/>
    <property type="molecule type" value="Genomic_DNA"/>
</dbReference>
<protein>
    <recommendedName>
        <fullName evidence="3">UPAR/Ly6 domain-containing protein</fullName>
    </recommendedName>
</protein>
<evidence type="ECO:0000313" key="5">
    <source>
        <dbReference type="Proteomes" id="UP001159427"/>
    </source>
</evidence>
<evidence type="ECO:0000259" key="3">
    <source>
        <dbReference type="SMART" id="SM00134"/>
    </source>
</evidence>
<evidence type="ECO:0000256" key="1">
    <source>
        <dbReference type="ARBA" id="ARBA00022729"/>
    </source>
</evidence>
<name>A0ABN8QNL3_9CNID</name>
<comment type="caution">
    <text evidence="4">The sequence shown here is derived from an EMBL/GenBank/DDBJ whole genome shotgun (WGS) entry which is preliminary data.</text>
</comment>